<evidence type="ECO:0000256" key="7">
    <source>
        <dbReference type="ARBA" id="ARBA00023157"/>
    </source>
</evidence>
<keyword evidence="2" id="KW-0719">Serine esterase</keyword>
<gene>
    <name evidence="8" type="ORF">HR45_07825</name>
</gene>
<dbReference type="EMBL" id="JPEO01000004">
    <property type="protein sequence ID" value="KFZ37757.1"/>
    <property type="molecule type" value="Genomic_DNA"/>
</dbReference>
<dbReference type="AlphaFoldDB" id="A0A094JEW1"/>
<reference evidence="8 9" key="1">
    <citation type="submission" date="2014-06" db="EMBL/GenBank/DDBJ databases">
        <title>Shewanella sp. YQH10.</title>
        <authorList>
            <person name="Liu Y."/>
            <person name="Zeng R."/>
        </authorList>
    </citation>
    <scope>NUCLEOTIDE SEQUENCE [LARGE SCALE GENOMIC DNA]</scope>
    <source>
        <strain evidence="8 9">YQH10</strain>
    </source>
</reference>
<dbReference type="InterPro" id="IPR029058">
    <property type="entry name" value="AB_hydrolase_fold"/>
</dbReference>
<dbReference type="InterPro" id="IPR011118">
    <property type="entry name" value="Tannase/feruloyl_esterase"/>
</dbReference>
<keyword evidence="5" id="KW-0378">Hydrolase</keyword>
<keyword evidence="6" id="KW-0106">Calcium</keyword>
<dbReference type="SUPFAM" id="SSF53474">
    <property type="entry name" value="alpha/beta-Hydrolases"/>
    <property type="match status" value="1"/>
</dbReference>
<evidence type="ECO:0000256" key="2">
    <source>
        <dbReference type="ARBA" id="ARBA00022487"/>
    </source>
</evidence>
<evidence type="ECO:0000313" key="8">
    <source>
        <dbReference type="EMBL" id="KFZ37757.1"/>
    </source>
</evidence>
<evidence type="ECO:0000313" key="9">
    <source>
        <dbReference type="Proteomes" id="UP000029264"/>
    </source>
</evidence>
<dbReference type="Gene3D" id="3.40.50.1820">
    <property type="entry name" value="alpha/beta hydrolase"/>
    <property type="match status" value="1"/>
</dbReference>
<organism evidence="8 9">
    <name type="scientific">Shewanella mangrovi</name>
    <dbReference type="NCBI Taxonomy" id="1515746"/>
    <lineage>
        <taxon>Bacteria</taxon>
        <taxon>Pseudomonadati</taxon>
        <taxon>Pseudomonadota</taxon>
        <taxon>Gammaproteobacteria</taxon>
        <taxon>Alteromonadales</taxon>
        <taxon>Shewanellaceae</taxon>
        <taxon>Shewanella</taxon>
    </lineage>
</organism>
<dbReference type="PANTHER" id="PTHR33938:SF15">
    <property type="entry name" value="FERULOYL ESTERASE B-RELATED"/>
    <property type="match status" value="1"/>
</dbReference>
<evidence type="ECO:0000256" key="1">
    <source>
        <dbReference type="ARBA" id="ARBA00006249"/>
    </source>
</evidence>
<dbReference type="GO" id="GO:0046872">
    <property type="term" value="F:metal ion binding"/>
    <property type="evidence" value="ECO:0007669"/>
    <property type="project" value="UniProtKB-KW"/>
</dbReference>
<keyword evidence="4" id="KW-0732">Signal</keyword>
<proteinExistence type="inferred from homology"/>
<protein>
    <submittedName>
        <fullName evidence="8">Feruloyl esterase</fullName>
    </submittedName>
</protein>
<dbReference type="Pfam" id="PF07519">
    <property type="entry name" value="Tannase"/>
    <property type="match status" value="1"/>
</dbReference>
<comment type="caution">
    <text evidence="8">The sequence shown here is derived from an EMBL/GenBank/DDBJ whole genome shotgun (WGS) entry which is preliminary data.</text>
</comment>
<evidence type="ECO:0000256" key="3">
    <source>
        <dbReference type="ARBA" id="ARBA00022723"/>
    </source>
</evidence>
<dbReference type="Proteomes" id="UP000029264">
    <property type="component" value="Unassembled WGS sequence"/>
</dbReference>
<name>A0A094JEW1_9GAMM</name>
<comment type="similarity">
    <text evidence="1">Belongs to the tannase family.</text>
</comment>
<dbReference type="eggNOG" id="COG0412">
    <property type="taxonomic scope" value="Bacteria"/>
</dbReference>
<evidence type="ECO:0000256" key="5">
    <source>
        <dbReference type="ARBA" id="ARBA00022801"/>
    </source>
</evidence>
<accession>A0A094JEW1</accession>
<evidence type="ECO:0000256" key="6">
    <source>
        <dbReference type="ARBA" id="ARBA00022837"/>
    </source>
</evidence>
<dbReference type="STRING" id="1515746.HR45_07825"/>
<dbReference type="GO" id="GO:0052689">
    <property type="term" value="F:carboxylic ester hydrolase activity"/>
    <property type="evidence" value="ECO:0007669"/>
    <property type="project" value="UniProtKB-KW"/>
</dbReference>
<evidence type="ECO:0000256" key="4">
    <source>
        <dbReference type="ARBA" id="ARBA00022729"/>
    </source>
</evidence>
<keyword evidence="3" id="KW-0479">Metal-binding</keyword>
<sequence>MFGFSSQAFANDDVATSCEQLTQVAIQNGHITEAHMVAPGDSSKDPFRMFTGSSDTTFKLPEHCVVRGEIEKRTGADGKTYRTQFEVRLPTKWSKRFMFQGGGGTDGFLANALGTIPSAGSTALPALARGYAVASMNGGHDSPDPTFGLDQQARIDYAYAALGKVTHATKAIISTYYNAEPAHSYFMGCSNGGREAMMAAQRYPLEFNGVVAGNPGFHLSRAAVAEAWDTQSLMSIAPNKVLANALTQQDLDLVSNAILQQCDSLDGVKDGIVANYMACHFTPDTLRCSKKDGQCLADNKVDVLQKVFSGAVDSQGNKLYNSWPYDTGVNAPGWRAWKLGTSQDPAKPNALNTHLGAGSMAFYFLTPANPDFNPMTFNFDTDTPLTNETGAINDATSTYLNSYVAKGGKMIIFQGLSDPVFSADDIRDWYLKAQQNTAKTSDKDWARLFMVPGMNHCGGGPALDDFDPLTAIQNWVEKDDAPSALKAQGKAFPGKSMPICAYPQTAQYNGSGDVNAFDSYTCK</sequence>
<dbReference type="PANTHER" id="PTHR33938">
    <property type="entry name" value="FERULOYL ESTERASE B-RELATED"/>
    <property type="match status" value="1"/>
</dbReference>
<keyword evidence="9" id="KW-1185">Reference proteome</keyword>
<keyword evidence="7" id="KW-1015">Disulfide bond</keyword>